<dbReference type="VEuPathDB" id="MicrosporidiaDB:CWI39_1262p0010"/>
<dbReference type="PANTHER" id="PTHR24345:SF0">
    <property type="entry name" value="CELL CYCLE SERINE_THREONINE-PROTEIN KINASE CDC5_MSD2"/>
    <property type="match status" value="1"/>
</dbReference>
<dbReference type="InterPro" id="IPR008266">
    <property type="entry name" value="Tyr_kinase_AS"/>
</dbReference>
<dbReference type="PROSITE" id="PS50011">
    <property type="entry name" value="PROTEIN_KINASE_DOM"/>
    <property type="match status" value="1"/>
</dbReference>
<dbReference type="GO" id="GO:0005634">
    <property type="term" value="C:nucleus"/>
    <property type="evidence" value="ECO:0007669"/>
    <property type="project" value="TreeGrafter"/>
</dbReference>
<proteinExistence type="predicted"/>
<evidence type="ECO:0000256" key="5">
    <source>
        <dbReference type="ARBA" id="ARBA00022840"/>
    </source>
</evidence>
<feature type="domain" description="Protein kinase" evidence="7">
    <location>
        <begin position="11"/>
        <end position="277"/>
    </location>
</feature>
<dbReference type="InterPro" id="IPR000719">
    <property type="entry name" value="Prot_kinase_dom"/>
</dbReference>
<keyword evidence="4 8" id="KW-0418">Kinase</keyword>
<dbReference type="VEuPathDB" id="MicrosporidiaDB:CWI36_0832p0010"/>
<evidence type="ECO:0000256" key="4">
    <source>
        <dbReference type="ARBA" id="ARBA00022777"/>
    </source>
</evidence>
<evidence type="ECO:0000256" key="2">
    <source>
        <dbReference type="ARBA" id="ARBA00022679"/>
    </source>
</evidence>
<protein>
    <submittedName>
        <fullName evidence="8">Protein kinase</fullName>
    </submittedName>
</protein>
<keyword evidence="5 6" id="KW-0067">ATP-binding</keyword>
<gene>
    <name evidence="8" type="ORF">CWI39_1262p0010</name>
</gene>
<feature type="binding site" evidence="6">
    <location>
        <position position="40"/>
    </location>
    <ligand>
        <name>ATP</name>
        <dbReference type="ChEBI" id="CHEBI:30616"/>
    </ligand>
</feature>
<dbReference type="GO" id="GO:0004674">
    <property type="term" value="F:protein serine/threonine kinase activity"/>
    <property type="evidence" value="ECO:0007669"/>
    <property type="project" value="UniProtKB-KW"/>
</dbReference>
<dbReference type="Gene3D" id="1.10.510.10">
    <property type="entry name" value="Transferase(Phosphotransferase) domain 1"/>
    <property type="match status" value="1"/>
</dbReference>
<evidence type="ECO:0000313" key="8">
    <source>
        <dbReference type="EMBL" id="TBU01978.1"/>
    </source>
</evidence>
<dbReference type="PANTHER" id="PTHR24345">
    <property type="entry name" value="SERINE/THREONINE-PROTEIN KINASE PLK"/>
    <property type="match status" value="1"/>
</dbReference>
<evidence type="ECO:0000256" key="3">
    <source>
        <dbReference type="ARBA" id="ARBA00022741"/>
    </source>
</evidence>
<keyword evidence="1" id="KW-0723">Serine/threonine-protein kinase</keyword>
<dbReference type="Pfam" id="PF00069">
    <property type="entry name" value="Pkinase"/>
    <property type="match status" value="1"/>
</dbReference>
<reference evidence="8 9" key="1">
    <citation type="submission" date="2017-12" db="EMBL/GenBank/DDBJ databases">
        <authorList>
            <person name="Pombert J.-F."/>
            <person name="Haag K.L."/>
            <person name="Ebert D."/>
        </authorList>
    </citation>
    <scope>NUCLEOTIDE SEQUENCE [LARGE SCALE GENOMIC DNA]</scope>
    <source>
        <strain evidence="8">IL-BN-2</strain>
    </source>
</reference>
<dbReference type="GO" id="GO:0005524">
    <property type="term" value="F:ATP binding"/>
    <property type="evidence" value="ECO:0007669"/>
    <property type="project" value="UniProtKB-UniRule"/>
</dbReference>
<evidence type="ECO:0000256" key="1">
    <source>
        <dbReference type="ARBA" id="ARBA00022527"/>
    </source>
</evidence>
<dbReference type="PROSITE" id="PS00109">
    <property type="entry name" value="PROTEIN_KINASE_TYR"/>
    <property type="match status" value="1"/>
</dbReference>
<dbReference type="CDD" id="cd00180">
    <property type="entry name" value="PKc"/>
    <property type="match status" value="1"/>
</dbReference>
<dbReference type="AlphaFoldDB" id="A0A4Q9L3E4"/>
<accession>A0A4Q9L3E4</accession>
<dbReference type="EMBL" id="PIXR01001262">
    <property type="protein sequence ID" value="TBU01978.1"/>
    <property type="molecule type" value="Genomic_DNA"/>
</dbReference>
<evidence type="ECO:0000259" key="7">
    <source>
        <dbReference type="PROSITE" id="PS50011"/>
    </source>
</evidence>
<name>A0A4Q9L3E4_9MICR</name>
<comment type="caution">
    <text evidence="8">The sequence shown here is derived from an EMBL/GenBank/DDBJ whole genome shotgun (WGS) entry which is preliminary data.</text>
</comment>
<sequence length="279" mass="32172">MSQEIKEFGDYSLVCQLGVGRFGRVYEYIDRVTEKRVAIKFVSKYLISFGKPDFIPNEIKAYQFLGKHPNILEFYGYTELEEEGVFILEYFNGYSLQRVLYESRNHNKRPEVTNSLLKGYVLQLIDAVKFIHSHCIYHCDLRPENVLVNNSKIKIVDFGCALFGPSVFASSRQTLFSGSANFLPPEALSLSKDSEFLVLKPCVDVWAIGCLIFYMYIGELPFNGLHYEEALTQVRNLQVDFKGLPSFIKPICQSIFQADFYKRPNLEELEVIVMDMIPE</sequence>
<dbReference type="InterPro" id="IPR017441">
    <property type="entry name" value="Protein_kinase_ATP_BS"/>
</dbReference>
<evidence type="ECO:0000313" key="9">
    <source>
        <dbReference type="Proteomes" id="UP000293045"/>
    </source>
</evidence>
<keyword evidence="2" id="KW-0808">Transferase</keyword>
<dbReference type="SUPFAM" id="SSF56112">
    <property type="entry name" value="Protein kinase-like (PK-like)"/>
    <property type="match status" value="1"/>
</dbReference>
<dbReference type="PROSITE" id="PS00107">
    <property type="entry name" value="PROTEIN_KINASE_ATP"/>
    <property type="match status" value="1"/>
</dbReference>
<keyword evidence="3 6" id="KW-0547">Nucleotide-binding</keyword>
<organism evidence="8 9">
    <name type="scientific">Hamiltosporidium magnivora</name>
    <dbReference type="NCBI Taxonomy" id="148818"/>
    <lineage>
        <taxon>Eukaryota</taxon>
        <taxon>Fungi</taxon>
        <taxon>Fungi incertae sedis</taxon>
        <taxon>Microsporidia</taxon>
        <taxon>Dubosqiidae</taxon>
        <taxon>Hamiltosporidium</taxon>
    </lineage>
</organism>
<dbReference type="Proteomes" id="UP000293045">
    <property type="component" value="Unassembled WGS sequence"/>
</dbReference>
<evidence type="ECO:0000256" key="6">
    <source>
        <dbReference type="PROSITE-ProRule" id="PRU10141"/>
    </source>
</evidence>
<dbReference type="InterPro" id="IPR011009">
    <property type="entry name" value="Kinase-like_dom_sf"/>
</dbReference>